<dbReference type="EMBL" id="LXYT01000002">
    <property type="protein sequence ID" value="OLY43492.1"/>
    <property type="molecule type" value="Genomic_DNA"/>
</dbReference>
<evidence type="ECO:0000256" key="1">
    <source>
        <dbReference type="ARBA" id="ARBA00004418"/>
    </source>
</evidence>
<comment type="subcellular location">
    <subcellularLocation>
        <location evidence="1">Periplasm</location>
    </subcellularLocation>
</comment>
<dbReference type="PANTHER" id="PTHR30024">
    <property type="entry name" value="ALIPHATIC SULFONATES-BINDING PROTEIN-RELATED"/>
    <property type="match status" value="1"/>
</dbReference>
<feature type="signal peptide" evidence="4">
    <location>
        <begin position="1"/>
        <end position="31"/>
    </location>
</feature>
<gene>
    <name evidence="6" type="ORF">PEB0149_009190</name>
</gene>
<dbReference type="SMART" id="SM00062">
    <property type="entry name" value="PBPb"/>
    <property type="match status" value="1"/>
</dbReference>
<dbReference type="Proteomes" id="UP000187344">
    <property type="component" value="Unassembled WGS sequence"/>
</dbReference>
<evidence type="ECO:0000259" key="5">
    <source>
        <dbReference type="SMART" id="SM00062"/>
    </source>
</evidence>
<proteinExistence type="inferred from homology"/>
<dbReference type="RefSeq" id="WP_075870469.1">
    <property type="nucleotide sequence ID" value="NZ_LXYT01000002.1"/>
</dbReference>
<organism evidence="6 7">
    <name type="scientific">Bartonella apis</name>
    <dbReference type="NCBI Taxonomy" id="1686310"/>
    <lineage>
        <taxon>Bacteria</taxon>
        <taxon>Pseudomonadati</taxon>
        <taxon>Pseudomonadota</taxon>
        <taxon>Alphaproteobacteria</taxon>
        <taxon>Hyphomicrobiales</taxon>
        <taxon>Bartonellaceae</taxon>
        <taxon>Bartonella</taxon>
    </lineage>
</organism>
<dbReference type="InterPro" id="IPR001638">
    <property type="entry name" value="Solute-binding_3/MltF_N"/>
</dbReference>
<dbReference type="SUPFAM" id="SSF53850">
    <property type="entry name" value="Periplasmic binding protein-like II"/>
    <property type="match status" value="1"/>
</dbReference>
<evidence type="ECO:0000256" key="3">
    <source>
        <dbReference type="ARBA" id="ARBA00022729"/>
    </source>
</evidence>
<dbReference type="PANTHER" id="PTHR30024:SF47">
    <property type="entry name" value="TAURINE-BINDING PERIPLASMIC PROTEIN"/>
    <property type="match status" value="1"/>
</dbReference>
<dbReference type="Pfam" id="PF09084">
    <property type="entry name" value="NMT1"/>
    <property type="match status" value="1"/>
</dbReference>
<keyword evidence="3 4" id="KW-0732">Signal</keyword>
<dbReference type="AlphaFoldDB" id="A0A1R0F9C4"/>
<accession>A0A1R0F9C4</accession>
<keyword evidence="7" id="KW-1185">Reference proteome</keyword>
<dbReference type="Gene3D" id="3.40.190.10">
    <property type="entry name" value="Periplasmic binding protein-like II"/>
    <property type="match status" value="2"/>
</dbReference>
<dbReference type="OrthoDB" id="9806288at2"/>
<feature type="chain" id="PRO_5012909618" evidence="4">
    <location>
        <begin position="32"/>
        <end position="348"/>
    </location>
</feature>
<dbReference type="InterPro" id="IPR015168">
    <property type="entry name" value="SsuA/THI5"/>
</dbReference>
<name>A0A1R0F9C4_9HYPH</name>
<reference evidence="6 7" key="1">
    <citation type="submission" date="2016-12" db="EMBL/GenBank/DDBJ databases">
        <title>Comparative genomics of Bartonella apis.</title>
        <authorList>
            <person name="Engel P."/>
        </authorList>
    </citation>
    <scope>NUCLEOTIDE SEQUENCE [LARGE SCALE GENOMIC DNA]</scope>
    <source>
        <strain evidence="6 7">PEB0149</strain>
    </source>
</reference>
<sequence>MKFSSHFRKVIFRLGLIFAVLSATLTGNAFANDEPEKKDITLSVGGAPLFYYLPLAIASQKGFFKEEGLDVKVVDLKGGSQSLQALLGGSADVTTGAYDQVIRMHSKGQDVRAVLELDRYPAIVLAVRADLKDKVKKPGDLKGMKIGVTAPGSSTNNFLNYLLDKDGVKPDEVSVIGTGAGATAIAAMKRGEIDAIVNLDPVISTLMHDNSVFILVDTRTETDMEKIFGTRTMSSGVLYTKKEFIDNYPNTVQHITNAFVKALKWLQTATPDDVANAVPPEYIGNNREVYLEAVKNSLPSYSHDGLISRGSQEATLKLLSYDKTIDGSKIDLLQTFDDRFVKKALENH</sequence>
<comment type="similarity">
    <text evidence="2">Belongs to the bacterial solute-binding protein SsuA/TauA family.</text>
</comment>
<evidence type="ECO:0000256" key="4">
    <source>
        <dbReference type="SAM" id="SignalP"/>
    </source>
</evidence>
<dbReference type="GO" id="GO:0042597">
    <property type="term" value="C:periplasmic space"/>
    <property type="evidence" value="ECO:0007669"/>
    <property type="project" value="UniProtKB-SubCell"/>
</dbReference>
<dbReference type="GO" id="GO:0042918">
    <property type="term" value="P:alkanesulfonate transmembrane transport"/>
    <property type="evidence" value="ECO:0007669"/>
    <property type="project" value="TreeGrafter"/>
</dbReference>
<protein>
    <submittedName>
        <fullName evidence="6">NitT/TauT family transport system substrate-binding protein</fullName>
    </submittedName>
</protein>
<comment type="caution">
    <text evidence="6">The sequence shown here is derived from an EMBL/GenBank/DDBJ whole genome shotgun (WGS) entry which is preliminary data.</text>
</comment>
<evidence type="ECO:0000256" key="2">
    <source>
        <dbReference type="ARBA" id="ARBA00010742"/>
    </source>
</evidence>
<evidence type="ECO:0000313" key="6">
    <source>
        <dbReference type="EMBL" id="OLY43492.1"/>
    </source>
</evidence>
<evidence type="ECO:0000313" key="7">
    <source>
        <dbReference type="Proteomes" id="UP000187344"/>
    </source>
</evidence>
<feature type="domain" description="Solute-binding protein family 3/N-terminal" evidence="5">
    <location>
        <begin position="41"/>
        <end position="269"/>
    </location>
</feature>